<keyword evidence="10" id="KW-1185">Reference proteome</keyword>
<feature type="transmembrane region" description="Helical" evidence="7">
    <location>
        <begin position="705"/>
        <end position="731"/>
    </location>
</feature>
<comment type="similarity">
    <text evidence="6">Belongs to the ABC-4 integral membrane protein family.</text>
</comment>
<dbReference type="EMBL" id="CP022112">
    <property type="protein sequence ID" value="ASG24602.1"/>
    <property type="molecule type" value="Genomic_DNA"/>
</dbReference>
<feature type="domain" description="ABC3 transporter permease C-terminal" evidence="8">
    <location>
        <begin position="268"/>
        <end position="371"/>
    </location>
</feature>
<evidence type="ECO:0000256" key="3">
    <source>
        <dbReference type="ARBA" id="ARBA00022692"/>
    </source>
</evidence>
<evidence type="ECO:0000256" key="1">
    <source>
        <dbReference type="ARBA" id="ARBA00004651"/>
    </source>
</evidence>
<dbReference type="PANTHER" id="PTHR30572">
    <property type="entry name" value="MEMBRANE COMPONENT OF TRANSPORTER-RELATED"/>
    <property type="match status" value="1"/>
</dbReference>
<accession>A0A248K0Y5</accession>
<evidence type="ECO:0000256" key="6">
    <source>
        <dbReference type="ARBA" id="ARBA00038076"/>
    </source>
</evidence>
<keyword evidence="4 7" id="KW-1133">Transmembrane helix</keyword>
<feature type="transmembrane region" description="Helical" evidence="7">
    <location>
        <begin position="657"/>
        <end position="685"/>
    </location>
</feature>
<dbReference type="RefSeq" id="WP_088875021.1">
    <property type="nucleotide sequence ID" value="NZ_CP022112.1"/>
</dbReference>
<keyword evidence="3 7" id="KW-0812">Transmembrane</keyword>
<evidence type="ECO:0000313" key="10">
    <source>
        <dbReference type="Proteomes" id="UP000197153"/>
    </source>
</evidence>
<evidence type="ECO:0000256" key="2">
    <source>
        <dbReference type="ARBA" id="ARBA00022475"/>
    </source>
</evidence>
<dbReference type="InterPro" id="IPR050250">
    <property type="entry name" value="Macrolide_Exporter_MacB"/>
</dbReference>
<evidence type="ECO:0000256" key="7">
    <source>
        <dbReference type="SAM" id="Phobius"/>
    </source>
</evidence>
<dbReference type="GO" id="GO:0005886">
    <property type="term" value="C:plasma membrane"/>
    <property type="evidence" value="ECO:0007669"/>
    <property type="project" value="UniProtKB-SubCell"/>
</dbReference>
<dbReference type="InterPro" id="IPR003838">
    <property type="entry name" value="ABC3_permease_C"/>
</dbReference>
<evidence type="ECO:0000256" key="4">
    <source>
        <dbReference type="ARBA" id="ARBA00022989"/>
    </source>
</evidence>
<sequence>MTAVRLKKVARDFGVRWGRTLMAFAGLTIGLFVAGAVVAAYSLLRTDLDAGYRRTNPPNLVLRTDAVSPEVLRRLAALPGVAAVEERPLVMARVQTRPGRWWPLELAVVDDFRDLRVATFAPDAGLPKEAWPPPTGGLLLERDGRYFMEGGPGAALPLRFAGGGTASGTFSGYVFDPGQHPSRMEMVLYGYVTRATLAAWGQALDGTRLLLTTRASSGPESAGALAPAVDSMLAAAGVAVRRMDIQDMPVYGHQNQLDALMVLMAGLALTTLVMGMVLVVNLIDGMMTRERRVVGVLRVLGARPGQVLRDYLLAAGALGLAAALASLWPALAVGTVMARFLAAGNNFDLLTPRPPLWVAAVILVFGVGTPLAVATWRVGRTVRLPVRLALIRAEGQGGGWGVGMLGRAVFLPLLPRLAVGTVLRRPRPALLSALVLAIGLAFFLTALNVRASMQGTAAAVARTKPYDVQLALRQPYPADRLRPLLAGRAQIRAAEYWRAIPAIPLGADGARLGNAIPVVAPPADTRLLRPDLLAGRWLDGTQPHGVVVTQKLLADVPAFQLGGGYQLRAGDRAAPVTVIGVVREFGPGRIYAPAAVMDALRPSPADADLVYLALAPGADQRQAAQELQDDLTTAGIQVGEAETAGMLKAIIDGHLDFITLILMAISALALATGVLGLAACIGVSVAERAREIGVMKAMGGGGATLVRLFIYEAVLIAVLGWGVAGALAPLISRPVVARFGQSIIRYPFDYQACVWGGAAGLGIALVVAVLAALAPALTAARAAVTTALRAE</sequence>
<feature type="domain" description="ABC3 transporter permease C-terminal" evidence="8">
    <location>
        <begin position="664"/>
        <end position="781"/>
    </location>
</feature>
<protein>
    <recommendedName>
        <fullName evidence="8">ABC3 transporter permease C-terminal domain-containing protein</fullName>
    </recommendedName>
</protein>
<keyword evidence="2" id="KW-1003">Cell membrane</keyword>
<reference evidence="9 10" key="1">
    <citation type="submission" date="2017-06" db="EMBL/GenBank/DDBJ databases">
        <title>Complete genome sequence of Nitrospirillum amazonense strain CBAmC, an endophytic nitrogen-fixing and plant growth-promoting bacterium, isolated from sugarcane.</title>
        <authorList>
            <person name="Schwab S."/>
            <person name="dos Santos Teixeira K.R."/>
            <person name="Simoes Araujo J.L."/>
            <person name="Soares Vidal M."/>
            <person name="Borges de Freitas H.R."/>
            <person name="Rivello Crivelaro A.L."/>
            <person name="Bueno de Camargo Nunes A."/>
            <person name="dos Santos C.M."/>
            <person name="Palmeira da Silva Rosa D."/>
            <person name="da Silva Padilha D."/>
            <person name="da Silva E."/>
            <person name="Araujo Terra L."/>
            <person name="Soares Mendes V."/>
            <person name="Farinelli L."/>
            <person name="Magalhaes Cruz L."/>
            <person name="Baldani J.I."/>
        </authorList>
    </citation>
    <scope>NUCLEOTIDE SEQUENCE [LARGE SCALE GENOMIC DNA]</scope>
    <source>
        <strain evidence="9 10">CBAmC</strain>
    </source>
</reference>
<feature type="transmembrane region" description="Helical" evidence="7">
    <location>
        <begin position="259"/>
        <end position="283"/>
    </location>
</feature>
<name>A0A248K0Y5_9PROT</name>
<dbReference type="GO" id="GO:0022857">
    <property type="term" value="F:transmembrane transporter activity"/>
    <property type="evidence" value="ECO:0007669"/>
    <property type="project" value="TreeGrafter"/>
</dbReference>
<dbReference type="AlphaFoldDB" id="A0A248K0Y5"/>
<feature type="transmembrane region" description="Helical" evidence="7">
    <location>
        <begin position="752"/>
        <end position="774"/>
    </location>
</feature>
<gene>
    <name evidence="9" type="ORF">Y958_27490</name>
</gene>
<dbReference type="Pfam" id="PF02687">
    <property type="entry name" value="FtsX"/>
    <property type="match status" value="2"/>
</dbReference>
<keyword evidence="5 7" id="KW-0472">Membrane</keyword>
<feature type="transmembrane region" description="Helical" evidence="7">
    <location>
        <begin position="21"/>
        <end position="44"/>
    </location>
</feature>
<feature type="transmembrane region" description="Helical" evidence="7">
    <location>
        <begin position="311"/>
        <end position="336"/>
    </location>
</feature>
<evidence type="ECO:0000259" key="8">
    <source>
        <dbReference type="Pfam" id="PF02687"/>
    </source>
</evidence>
<proteinExistence type="inferred from homology"/>
<dbReference type="Proteomes" id="UP000197153">
    <property type="component" value="Chromosome 3"/>
</dbReference>
<evidence type="ECO:0000256" key="5">
    <source>
        <dbReference type="ARBA" id="ARBA00023136"/>
    </source>
</evidence>
<feature type="transmembrane region" description="Helical" evidence="7">
    <location>
        <begin position="356"/>
        <end position="376"/>
    </location>
</feature>
<organism evidence="9 10">
    <name type="scientific">Nitrospirillum viridazoti CBAmc</name>
    <dbReference type="NCBI Taxonomy" id="1441467"/>
    <lineage>
        <taxon>Bacteria</taxon>
        <taxon>Pseudomonadati</taxon>
        <taxon>Pseudomonadota</taxon>
        <taxon>Alphaproteobacteria</taxon>
        <taxon>Rhodospirillales</taxon>
        <taxon>Azospirillaceae</taxon>
        <taxon>Nitrospirillum</taxon>
        <taxon>Nitrospirillum viridazoti</taxon>
    </lineage>
</organism>
<dbReference type="KEGG" id="nao:Y958_27490"/>
<feature type="transmembrane region" description="Helical" evidence="7">
    <location>
        <begin position="397"/>
        <end position="417"/>
    </location>
</feature>
<feature type="transmembrane region" description="Helical" evidence="7">
    <location>
        <begin position="429"/>
        <end position="449"/>
    </location>
</feature>
<dbReference type="PANTHER" id="PTHR30572:SF4">
    <property type="entry name" value="ABC TRANSPORTER PERMEASE YTRF"/>
    <property type="match status" value="1"/>
</dbReference>
<evidence type="ECO:0000313" key="9">
    <source>
        <dbReference type="EMBL" id="ASG24602.1"/>
    </source>
</evidence>
<comment type="subcellular location">
    <subcellularLocation>
        <location evidence="1">Cell membrane</location>
        <topology evidence="1">Multi-pass membrane protein</topology>
    </subcellularLocation>
</comment>